<dbReference type="GO" id="GO:0006357">
    <property type="term" value="P:regulation of transcription by RNA polymerase II"/>
    <property type="evidence" value="ECO:0007669"/>
    <property type="project" value="InterPro"/>
</dbReference>
<dbReference type="Proteomes" id="UP000288859">
    <property type="component" value="Unassembled WGS sequence"/>
</dbReference>
<name>A0A438NCT0_EXOME</name>
<comment type="subcellular location">
    <subcellularLocation>
        <location evidence="1">Nucleus</location>
    </subcellularLocation>
</comment>
<dbReference type="Gene3D" id="6.10.280.160">
    <property type="entry name" value="Mediator of RNA polymerase II transcription subunit 22"/>
    <property type="match status" value="1"/>
</dbReference>
<keyword evidence="3" id="KW-0805">Transcription regulation</keyword>
<evidence type="ECO:0000313" key="7">
    <source>
        <dbReference type="Proteomes" id="UP000288859"/>
    </source>
</evidence>
<dbReference type="GO" id="GO:0016592">
    <property type="term" value="C:mediator complex"/>
    <property type="evidence" value="ECO:0007669"/>
    <property type="project" value="InterPro"/>
</dbReference>
<evidence type="ECO:0000256" key="2">
    <source>
        <dbReference type="ARBA" id="ARBA00005942"/>
    </source>
</evidence>
<evidence type="ECO:0000256" key="3">
    <source>
        <dbReference type="ARBA" id="ARBA00023015"/>
    </source>
</evidence>
<sequence length="144" mass="16033">MADAVPTAKFLQARISTLTTTLIKRLENILAVAVNPDTMADSTDASLPPSLTETAVQQFQLDVEAQSLIRACEDIMMLTRNMKDLWLFGGLHTLTGDDTNDKTPGAVQEKRDVEEDARIVEQGFQRFLERYETIINSNDKETSA</sequence>
<evidence type="ECO:0008006" key="8">
    <source>
        <dbReference type="Google" id="ProtNLM"/>
    </source>
</evidence>
<evidence type="ECO:0000256" key="5">
    <source>
        <dbReference type="ARBA" id="ARBA00023242"/>
    </source>
</evidence>
<dbReference type="GO" id="GO:0003712">
    <property type="term" value="F:transcription coregulator activity"/>
    <property type="evidence" value="ECO:0007669"/>
    <property type="project" value="InterPro"/>
</dbReference>
<dbReference type="VEuPathDB" id="FungiDB:PV10_02808"/>
<comment type="similarity">
    <text evidence="2">Belongs to the Mediator complex subunit 22 family.</text>
</comment>
<proteinExistence type="inferred from homology"/>
<evidence type="ECO:0000256" key="1">
    <source>
        <dbReference type="ARBA" id="ARBA00004123"/>
    </source>
</evidence>
<gene>
    <name evidence="6" type="ORF">B0A52_03103</name>
</gene>
<evidence type="ECO:0000313" key="6">
    <source>
        <dbReference type="EMBL" id="RVX73461.1"/>
    </source>
</evidence>
<keyword evidence="5" id="KW-0539">Nucleus</keyword>
<dbReference type="PANTHER" id="PTHR12434">
    <property type="entry name" value="MEDIATOR OF RNA POLYMERASE II TRANSCRIPTION SUBUNIT 22"/>
    <property type="match status" value="1"/>
</dbReference>
<dbReference type="EMBL" id="NAJM01000008">
    <property type="protein sequence ID" value="RVX73461.1"/>
    <property type="molecule type" value="Genomic_DNA"/>
</dbReference>
<protein>
    <recommendedName>
        <fullName evidence="8">Mediator of RNA polymerase II transcription subunit 22</fullName>
    </recommendedName>
</protein>
<accession>A0A438NCT0</accession>
<evidence type="ECO:0000256" key="4">
    <source>
        <dbReference type="ARBA" id="ARBA00023163"/>
    </source>
</evidence>
<reference evidence="6 7" key="1">
    <citation type="submission" date="2017-03" db="EMBL/GenBank/DDBJ databases">
        <title>Genomes of endolithic fungi from Antarctica.</title>
        <authorList>
            <person name="Coleine C."/>
            <person name="Masonjones S."/>
            <person name="Stajich J.E."/>
        </authorList>
    </citation>
    <scope>NUCLEOTIDE SEQUENCE [LARGE SCALE GENOMIC DNA]</scope>
    <source>
        <strain evidence="6 7">CCFEE 6314</strain>
    </source>
</reference>
<dbReference type="Pfam" id="PF06179">
    <property type="entry name" value="Med22"/>
    <property type="match status" value="1"/>
</dbReference>
<organism evidence="6 7">
    <name type="scientific">Exophiala mesophila</name>
    <name type="common">Black yeast-like fungus</name>
    <dbReference type="NCBI Taxonomy" id="212818"/>
    <lineage>
        <taxon>Eukaryota</taxon>
        <taxon>Fungi</taxon>
        <taxon>Dikarya</taxon>
        <taxon>Ascomycota</taxon>
        <taxon>Pezizomycotina</taxon>
        <taxon>Eurotiomycetes</taxon>
        <taxon>Chaetothyriomycetidae</taxon>
        <taxon>Chaetothyriales</taxon>
        <taxon>Herpotrichiellaceae</taxon>
        <taxon>Exophiala</taxon>
    </lineage>
</organism>
<keyword evidence="4" id="KW-0804">Transcription</keyword>
<dbReference type="OrthoDB" id="203279at2759"/>
<comment type="caution">
    <text evidence="6">The sequence shown here is derived from an EMBL/GenBank/DDBJ whole genome shotgun (WGS) entry which is preliminary data.</text>
</comment>
<dbReference type="AlphaFoldDB" id="A0A438NCT0"/>
<dbReference type="PANTHER" id="PTHR12434:SF6">
    <property type="entry name" value="MEDIATOR OF RNA POLYMERASE II TRANSCRIPTION SUBUNIT 22"/>
    <property type="match status" value="1"/>
</dbReference>
<dbReference type="InterPro" id="IPR009332">
    <property type="entry name" value="Med22"/>
</dbReference>